<dbReference type="EMBL" id="JADBED010000001">
    <property type="protein sequence ID" value="MBE1523383.1"/>
    <property type="molecule type" value="Genomic_DNA"/>
</dbReference>
<comment type="caution">
    <text evidence="1">The sequence shown here is derived from an EMBL/GenBank/DDBJ whole genome shotgun (WGS) entry which is preliminary data.</text>
</comment>
<evidence type="ECO:0000313" key="1">
    <source>
        <dbReference type="EMBL" id="MBE1523383.1"/>
    </source>
</evidence>
<organism evidence="1 2">
    <name type="scientific">Nesterenkonia lutea</name>
    <dbReference type="NCBI Taxonomy" id="272919"/>
    <lineage>
        <taxon>Bacteria</taxon>
        <taxon>Bacillati</taxon>
        <taxon>Actinomycetota</taxon>
        <taxon>Actinomycetes</taxon>
        <taxon>Micrococcales</taxon>
        <taxon>Micrococcaceae</taxon>
        <taxon>Nesterenkonia</taxon>
    </lineage>
</organism>
<name>A0ABR9JBU2_9MICC</name>
<protein>
    <submittedName>
        <fullName evidence="1">Uncharacterized protein</fullName>
    </submittedName>
</protein>
<reference evidence="1 2" key="1">
    <citation type="submission" date="2020-10" db="EMBL/GenBank/DDBJ databases">
        <title>Sequencing the genomes of 1000 actinobacteria strains.</title>
        <authorList>
            <person name="Klenk H.-P."/>
        </authorList>
    </citation>
    <scope>NUCLEOTIDE SEQUENCE [LARGE SCALE GENOMIC DNA]</scope>
    <source>
        <strain evidence="1 2">DSM 15666</strain>
    </source>
</reference>
<gene>
    <name evidence="1" type="ORF">H4W27_000501</name>
</gene>
<dbReference type="RefSeq" id="WP_192594540.1">
    <property type="nucleotide sequence ID" value="NZ_BAAALJ010000017.1"/>
</dbReference>
<dbReference type="Proteomes" id="UP000643525">
    <property type="component" value="Unassembled WGS sequence"/>
</dbReference>
<proteinExistence type="predicted"/>
<keyword evidence="2" id="KW-1185">Reference proteome</keyword>
<accession>A0ABR9JBU2</accession>
<sequence>MNNADPIENWQVSHLIAQTSDSLLELFSELAPPTAGELVGEYAGVDHFGRTEESFAASLSRVQGGNGWTWLGKAFPGTEGGDSVGYNRVINDDRNVARRDRFTIFFGTSPVDTQPTLFLKYSDFDNPAGNMGLLDEVRKVNDRLFIGTGRPGEGTGDVSFFFLVGPATPFVGVDDPNSEMLVAAGNVS</sequence>
<evidence type="ECO:0000313" key="2">
    <source>
        <dbReference type="Proteomes" id="UP000643525"/>
    </source>
</evidence>